<dbReference type="AlphaFoldDB" id="A0AA85J2J2"/>
<reference evidence="2" key="1">
    <citation type="submission" date="2022-06" db="EMBL/GenBank/DDBJ databases">
        <authorList>
            <person name="Berger JAMES D."/>
            <person name="Berger JAMES D."/>
        </authorList>
    </citation>
    <scope>NUCLEOTIDE SEQUENCE [LARGE SCALE GENOMIC DNA]</scope>
</reference>
<keyword evidence="2" id="KW-1185">Reference proteome</keyword>
<accession>A0AA85J2J2</accession>
<dbReference type="Pfam" id="PF26215">
    <property type="entry name" value="HTH_animal"/>
    <property type="match status" value="1"/>
</dbReference>
<reference evidence="3" key="2">
    <citation type="submission" date="2023-11" db="UniProtKB">
        <authorList>
            <consortium name="WormBaseParasite"/>
        </authorList>
    </citation>
    <scope>IDENTIFICATION</scope>
</reference>
<organism evidence="2 3">
    <name type="scientific">Trichobilharzia regenti</name>
    <name type="common">Nasal bird schistosome</name>
    <dbReference type="NCBI Taxonomy" id="157069"/>
    <lineage>
        <taxon>Eukaryota</taxon>
        <taxon>Metazoa</taxon>
        <taxon>Spiralia</taxon>
        <taxon>Lophotrochozoa</taxon>
        <taxon>Platyhelminthes</taxon>
        <taxon>Trematoda</taxon>
        <taxon>Digenea</taxon>
        <taxon>Strigeidida</taxon>
        <taxon>Schistosomatoidea</taxon>
        <taxon>Schistosomatidae</taxon>
        <taxon>Trichobilharzia</taxon>
    </lineage>
</organism>
<evidence type="ECO:0000259" key="1">
    <source>
        <dbReference type="Pfam" id="PF26215"/>
    </source>
</evidence>
<dbReference type="Proteomes" id="UP000050795">
    <property type="component" value="Unassembled WGS sequence"/>
</dbReference>
<evidence type="ECO:0000313" key="2">
    <source>
        <dbReference type="Proteomes" id="UP000050795"/>
    </source>
</evidence>
<name>A0AA85J2J2_TRIRE</name>
<feature type="domain" description="Helix-turn-helix" evidence="1">
    <location>
        <begin position="56"/>
        <end position="93"/>
    </location>
</feature>
<sequence>MKRMLKRTKWKSNLLMFIHHLFPLVMKIHDDKLYFIDIYLSTEEKLVHLRETSIGQYTHFFSFMPIRYPLSLVRGLMNRARKISINDSVEYELGYKTCSSARSIFSANSFT</sequence>
<proteinExistence type="predicted"/>
<dbReference type="InterPro" id="IPR058912">
    <property type="entry name" value="HTH_animal"/>
</dbReference>
<evidence type="ECO:0000313" key="3">
    <source>
        <dbReference type="WBParaSite" id="TREG1_128490.1"/>
    </source>
</evidence>
<dbReference type="WBParaSite" id="TREG1_128490.1">
    <property type="protein sequence ID" value="TREG1_128490.1"/>
    <property type="gene ID" value="TREG1_128490"/>
</dbReference>
<protein>
    <recommendedName>
        <fullName evidence="1">Helix-turn-helix domain-containing protein</fullName>
    </recommendedName>
</protein>